<dbReference type="InterPro" id="IPR001087">
    <property type="entry name" value="GDSL"/>
</dbReference>
<dbReference type="PANTHER" id="PTHR45966:SF12">
    <property type="entry name" value="GDSL ESTERASE_LIPASE 1-LIKE ISOFORM X2"/>
    <property type="match status" value="1"/>
</dbReference>
<sequence>MASPSFLVCVLILGSSLLNPISCSAHSKHKEKHAPLFVFGDSLFDPGNNQYLNGSMPRGSTSLPYGETYFKHPTGRLSDGRLVPDFIAEFAKLPITTPYLRPGAHRFTDGANFASAGAGVLVDTHPGTINLRMQLSYFKEVEKSLRQKLGDVEARKMLMRAVYLISMGGNDYFSFSLKYPNASQSYQQEYVGIVIGNLTEVLKDIYSLGGRKIAFQNAGPLGCLPAMKAMNPKLGSSCAEEPSALAQLHNKALAVVLKKLESQLPGFKYSIFDYFNSLSERVHNPSKYGFKEGEAACCGSGAYRGSNCGGKGGSEAYELCSNPREYVWFDGGHTTERANLQLAQLLWSGVPNVTGPYNLKQLFEGV</sequence>
<evidence type="ECO:0000256" key="3">
    <source>
        <dbReference type="SAM" id="SignalP"/>
    </source>
</evidence>
<evidence type="ECO:0000256" key="2">
    <source>
        <dbReference type="ARBA" id="ARBA00022729"/>
    </source>
</evidence>
<gene>
    <name evidence="4" type="ORF">L1049_004790</name>
</gene>
<comment type="similarity">
    <text evidence="1">Belongs to the 'GDSL' lipolytic enzyme family.</text>
</comment>
<dbReference type="AlphaFoldDB" id="A0AAP0RPK7"/>
<feature type="chain" id="PRO_5042911951" evidence="3">
    <location>
        <begin position="26"/>
        <end position="366"/>
    </location>
</feature>
<proteinExistence type="inferred from homology"/>
<dbReference type="InterPro" id="IPR044552">
    <property type="entry name" value="GLIP1-5/GLL25"/>
</dbReference>
<feature type="signal peptide" evidence="3">
    <location>
        <begin position="1"/>
        <end position="25"/>
    </location>
</feature>
<evidence type="ECO:0000313" key="5">
    <source>
        <dbReference type="Proteomes" id="UP001415857"/>
    </source>
</evidence>
<dbReference type="GO" id="GO:0016298">
    <property type="term" value="F:lipase activity"/>
    <property type="evidence" value="ECO:0007669"/>
    <property type="project" value="TreeGrafter"/>
</dbReference>
<dbReference type="InterPro" id="IPR035669">
    <property type="entry name" value="SGNH_plant_lipase-like"/>
</dbReference>
<dbReference type="PANTHER" id="PTHR45966">
    <property type="entry name" value="GDSL-LIKE LIPASE/ACYLHYDROLASE"/>
    <property type="match status" value="1"/>
</dbReference>
<keyword evidence="2 3" id="KW-0732">Signal</keyword>
<dbReference type="Gene3D" id="3.40.50.1110">
    <property type="entry name" value="SGNH hydrolase"/>
    <property type="match status" value="1"/>
</dbReference>
<name>A0AAP0RPK7_LIQFO</name>
<protein>
    <submittedName>
        <fullName evidence="4">Uncharacterized protein</fullName>
    </submittedName>
</protein>
<evidence type="ECO:0000256" key="1">
    <source>
        <dbReference type="ARBA" id="ARBA00008668"/>
    </source>
</evidence>
<comment type="caution">
    <text evidence="4">The sequence shown here is derived from an EMBL/GenBank/DDBJ whole genome shotgun (WGS) entry which is preliminary data.</text>
</comment>
<dbReference type="InterPro" id="IPR036514">
    <property type="entry name" value="SGNH_hydro_sf"/>
</dbReference>
<dbReference type="CDD" id="cd01837">
    <property type="entry name" value="SGNH_plant_lipase_like"/>
    <property type="match status" value="1"/>
</dbReference>
<accession>A0AAP0RPK7</accession>
<reference evidence="4 5" key="1">
    <citation type="journal article" date="2024" name="Plant J.">
        <title>Genome sequences and population genomics reveal climatic adaptation and genomic divergence between two closely related sweetgum species.</title>
        <authorList>
            <person name="Xu W.Q."/>
            <person name="Ren C.Q."/>
            <person name="Zhang X.Y."/>
            <person name="Comes H.P."/>
            <person name="Liu X.H."/>
            <person name="Li Y.G."/>
            <person name="Kettle C.J."/>
            <person name="Jalonen R."/>
            <person name="Gaisberger H."/>
            <person name="Ma Y.Z."/>
            <person name="Qiu Y.X."/>
        </authorList>
    </citation>
    <scope>NUCLEOTIDE SEQUENCE [LARGE SCALE GENOMIC DNA]</scope>
    <source>
        <strain evidence="4">Hangzhou</strain>
    </source>
</reference>
<dbReference type="EMBL" id="JBBPBK010000007">
    <property type="protein sequence ID" value="KAK9281883.1"/>
    <property type="molecule type" value="Genomic_DNA"/>
</dbReference>
<evidence type="ECO:0000313" key="4">
    <source>
        <dbReference type="EMBL" id="KAK9281883.1"/>
    </source>
</evidence>
<dbReference type="Proteomes" id="UP001415857">
    <property type="component" value="Unassembled WGS sequence"/>
</dbReference>
<dbReference type="Pfam" id="PF00657">
    <property type="entry name" value="Lipase_GDSL"/>
    <property type="match status" value="1"/>
</dbReference>
<keyword evidence="5" id="KW-1185">Reference proteome</keyword>
<organism evidence="4 5">
    <name type="scientific">Liquidambar formosana</name>
    <name type="common">Formosan gum</name>
    <dbReference type="NCBI Taxonomy" id="63359"/>
    <lineage>
        <taxon>Eukaryota</taxon>
        <taxon>Viridiplantae</taxon>
        <taxon>Streptophyta</taxon>
        <taxon>Embryophyta</taxon>
        <taxon>Tracheophyta</taxon>
        <taxon>Spermatophyta</taxon>
        <taxon>Magnoliopsida</taxon>
        <taxon>eudicotyledons</taxon>
        <taxon>Gunneridae</taxon>
        <taxon>Pentapetalae</taxon>
        <taxon>Saxifragales</taxon>
        <taxon>Altingiaceae</taxon>
        <taxon>Liquidambar</taxon>
    </lineage>
</organism>